<proteinExistence type="predicted"/>
<reference evidence="2 3" key="1">
    <citation type="journal article" date="2019" name="Int. J. Syst. Evol. Microbiol.">
        <title>The Global Catalogue of Microorganisms (GCM) 10K type strain sequencing project: providing services to taxonomists for standard genome sequencing and annotation.</title>
        <authorList>
            <consortium name="The Broad Institute Genomics Platform"/>
            <consortium name="The Broad Institute Genome Sequencing Center for Infectious Disease"/>
            <person name="Wu L."/>
            <person name="Ma J."/>
        </authorList>
    </citation>
    <scope>NUCLEOTIDE SEQUENCE [LARGE SCALE GENOMIC DNA]</scope>
    <source>
        <strain evidence="2 3">JCM 4358</strain>
    </source>
</reference>
<feature type="compositionally biased region" description="Pro residues" evidence="1">
    <location>
        <begin position="96"/>
        <end position="109"/>
    </location>
</feature>
<dbReference type="EMBL" id="BAAASE010000001">
    <property type="protein sequence ID" value="GAA2382036.1"/>
    <property type="molecule type" value="Genomic_DNA"/>
</dbReference>
<evidence type="ECO:0000313" key="2">
    <source>
        <dbReference type="EMBL" id="GAA2382036.1"/>
    </source>
</evidence>
<dbReference type="Proteomes" id="UP001499986">
    <property type="component" value="Unassembled WGS sequence"/>
</dbReference>
<gene>
    <name evidence="2" type="ORF">GCM10010255_05060</name>
</gene>
<evidence type="ECO:0000313" key="3">
    <source>
        <dbReference type="Proteomes" id="UP001499986"/>
    </source>
</evidence>
<evidence type="ECO:0000256" key="1">
    <source>
        <dbReference type="SAM" id="MobiDB-lite"/>
    </source>
</evidence>
<name>A0ABN3HJV5_9ACTN</name>
<accession>A0ABN3HJV5</accession>
<organism evidence="2 3">
    <name type="scientific">Streptomyces coeruleofuscus</name>
    <dbReference type="NCBI Taxonomy" id="66879"/>
    <lineage>
        <taxon>Bacteria</taxon>
        <taxon>Bacillati</taxon>
        <taxon>Actinomycetota</taxon>
        <taxon>Actinomycetes</taxon>
        <taxon>Kitasatosporales</taxon>
        <taxon>Streptomycetaceae</taxon>
        <taxon>Streptomyces</taxon>
    </lineage>
</organism>
<feature type="compositionally biased region" description="Gly residues" evidence="1">
    <location>
        <begin position="19"/>
        <end position="38"/>
    </location>
</feature>
<sequence>MGPLGGAPAVVERAASGLGQKGGAGGGGGTVGGAGGVRSGPCRFAAAGKVTGPVGRAGGGSQGARCGDGPEARGAPMPSSASDRGAGTTGSETAPSPAPAPGTPLPPTAPAAEAKRSSRESGTGAGPVSPVESSYNCPHQSSSGPVGLPPCWLMPSIVHRKGRMETGLGEKPAFHDPVNGTSSEP</sequence>
<keyword evidence="3" id="KW-1185">Reference proteome</keyword>
<protein>
    <submittedName>
        <fullName evidence="2">Uncharacterized protein</fullName>
    </submittedName>
</protein>
<comment type="caution">
    <text evidence="2">The sequence shown here is derived from an EMBL/GenBank/DDBJ whole genome shotgun (WGS) entry which is preliminary data.</text>
</comment>
<feature type="region of interest" description="Disordered" evidence="1">
    <location>
        <begin position="17"/>
        <end position="185"/>
    </location>
</feature>
<feature type="compositionally biased region" description="Polar residues" evidence="1">
    <location>
        <begin position="131"/>
        <end position="144"/>
    </location>
</feature>